<dbReference type="CDD" id="cd07377">
    <property type="entry name" value="WHTH_GntR"/>
    <property type="match status" value="1"/>
</dbReference>
<dbReference type="SUPFAM" id="SSF53383">
    <property type="entry name" value="PLP-dependent transferases"/>
    <property type="match status" value="1"/>
</dbReference>
<keyword evidence="4" id="KW-0663">Pyridoxal phosphate</keyword>
<dbReference type="SUPFAM" id="SSF46785">
    <property type="entry name" value="Winged helix' DNA-binding domain"/>
    <property type="match status" value="1"/>
</dbReference>
<sequence>MSEKISKHSSKTLVEQLMAWILRKIDQNEWPAGTKLPSQRALAELLHVNRSTVVEALDELKAEDVLESRQGSGVFVKQPFSTIYHNRPVDWRGRMTNSHVEANVHTIQLINEYETKKHVIRLGTGELSPELIPTAQLQRLMHTSYLTNIDLGYSEPKGNEALREAIVQRLKKRGIETSKDGILIVSGALQALQLISLGLLEQGSHLYFDAPSYIPSIPSLQATPLETPINRLKKGILYTVPTLNNPTGQTMNEHERIQLLQDASKRGIPIIEDDVYHDLSFESSPKALKSMDTTGQVIYISSVSKTVSPGLRIGWVVAPTPVIERLADVKMQLDYGSNALSQHIVTRLLSSDDYDDHIQQLRRELKKRADYTEHVLMTYLSHIAHWQSPKGGFYIWVTFKEPIVTKSLFLRLLKRNVLINPGYVYNPRDLYSLRISFAYCTNEQLRAGLQILAEEVSGDSPPLR</sequence>
<dbReference type="Gene3D" id="1.10.10.10">
    <property type="entry name" value="Winged helix-like DNA-binding domain superfamily/Winged helix DNA-binding domain"/>
    <property type="match status" value="1"/>
</dbReference>
<dbReference type="PROSITE" id="PS50949">
    <property type="entry name" value="HTH_GNTR"/>
    <property type="match status" value="1"/>
</dbReference>
<dbReference type="SMART" id="SM00345">
    <property type="entry name" value="HTH_GNTR"/>
    <property type="match status" value="1"/>
</dbReference>
<dbReference type="PANTHER" id="PTHR46577:SF2">
    <property type="entry name" value="TRANSCRIPTIONAL REGULATORY PROTEIN"/>
    <property type="match status" value="1"/>
</dbReference>
<dbReference type="InterPro" id="IPR015424">
    <property type="entry name" value="PyrdxlP-dep_Trfase"/>
</dbReference>
<dbReference type="Pfam" id="PF00392">
    <property type="entry name" value="GntR"/>
    <property type="match status" value="1"/>
</dbReference>
<proteinExistence type="inferred from homology"/>
<evidence type="ECO:0000256" key="6">
    <source>
        <dbReference type="ARBA" id="ARBA00023125"/>
    </source>
</evidence>
<evidence type="ECO:0000256" key="2">
    <source>
        <dbReference type="ARBA" id="ARBA00005384"/>
    </source>
</evidence>
<dbReference type="CDD" id="cd00609">
    <property type="entry name" value="AAT_like"/>
    <property type="match status" value="1"/>
</dbReference>
<dbReference type="InterPro" id="IPR036388">
    <property type="entry name" value="WH-like_DNA-bd_sf"/>
</dbReference>
<evidence type="ECO:0000259" key="8">
    <source>
        <dbReference type="PROSITE" id="PS50949"/>
    </source>
</evidence>
<keyword evidence="3" id="KW-0032">Aminotransferase</keyword>
<evidence type="ECO:0000313" key="10">
    <source>
        <dbReference type="Proteomes" id="UP000741863"/>
    </source>
</evidence>
<evidence type="ECO:0000256" key="5">
    <source>
        <dbReference type="ARBA" id="ARBA00023015"/>
    </source>
</evidence>
<evidence type="ECO:0000256" key="4">
    <source>
        <dbReference type="ARBA" id="ARBA00022898"/>
    </source>
</evidence>
<evidence type="ECO:0000256" key="3">
    <source>
        <dbReference type="ARBA" id="ARBA00022576"/>
    </source>
</evidence>
<keyword evidence="10" id="KW-1185">Reference proteome</keyword>
<dbReference type="EMBL" id="JAFBEC010000005">
    <property type="protein sequence ID" value="MBM7633033.1"/>
    <property type="molecule type" value="Genomic_DNA"/>
</dbReference>
<evidence type="ECO:0000256" key="1">
    <source>
        <dbReference type="ARBA" id="ARBA00001933"/>
    </source>
</evidence>
<accession>A0ABS2PC80</accession>
<dbReference type="Pfam" id="PF00155">
    <property type="entry name" value="Aminotran_1_2"/>
    <property type="match status" value="1"/>
</dbReference>
<evidence type="ECO:0000313" key="9">
    <source>
        <dbReference type="EMBL" id="MBM7633033.1"/>
    </source>
</evidence>
<dbReference type="InterPro" id="IPR004839">
    <property type="entry name" value="Aminotransferase_I/II_large"/>
</dbReference>
<dbReference type="InterPro" id="IPR015421">
    <property type="entry name" value="PyrdxlP-dep_Trfase_major"/>
</dbReference>
<comment type="similarity">
    <text evidence="2">In the C-terminal section; belongs to the class-I pyridoxal-phosphate-dependent aminotransferase family.</text>
</comment>
<reference evidence="9 10" key="1">
    <citation type="submission" date="2021-01" db="EMBL/GenBank/DDBJ databases">
        <title>Genomic Encyclopedia of Type Strains, Phase IV (KMG-IV): sequencing the most valuable type-strain genomes for metagenomic binning, comparative biology and taxonomic classification.</title>
        <authorList>
            <person name="Goeker M."/>
        </authorList>
    </citation>
    <scope>NUCLEOTIDE SEQUENCE [LARGE SCALE GENOMIC DNA]</scope>
    <source>
        <strain evidence="9 10">DSM 25540</strain>
    </source>
</reference>
<dbReference type="Gene3D" id="3.40.640.10">
    <property type="entry name" value="Type I PLP-dependent aspartate aminotransferase-like (Major domain)"/>
    <property type="match status" value="1"/>
</dbReference>
<evidence type="ECO:0000256" key="7">
    <source>
        <dbReference type="ARBA" id="ARBA00023163"/>
    </source>
</evidence>
<name>A0ABS2PC80_9BACL</name>
<dbReference type="InterPro" id="IPR000524">
    <property type="entry name" value="Tscrpt_reg_HTH_GntR"/>
</dbReference>
<dbReference type="Proteomes" id="UP000741863">
    <property type="component" value="Unassembled WGS sequence"/>
</dbReference>
<protein>
    <submittedName>
        <fullName evidence="9">GntR family transcriptional regulator of abcA and norABC</fullName>
    </submittedName>
</protein>
<keyword evidence="6" id="KW-0238">DNA-binding</keyword>
<organism evidence="9 10">
    <name type="scientific">Geomicrobium sediminis</name>
    <dbReference type="NCBI Taxonomy" id="1347788"/>
    <lineage>
        <taxon>Bacteria</taxon>
        <taxon>Bacillati</taxon>
        <taxon>Bacillota</taxon>
        <taxon>Bacilli</taxon>
        <taxon>Bacillales</taxon>
        <taxon>Geomicrobium</taxon>
    </lineage>
</organism>
<keyword evidence="5" id="KW-0805">Transcription regulation</keyword>
<keyword evidence="7" id="KW-0804">Transcription</keyword>
<dbReference type="InterPro" id="IPR036390">
    <property type="entry name" value="WH_DNA-bd_sf"/>
</dbReference>
<dbReference type="RefSeq" id="WP_204697533.1">
    <property type="nucleotide sequence ID" value="NZ_JAFBEC010000005.1"/>
</dbReference>
<dbReference type="PANTHER" id="PTHR46577">
    <property type="entry name" value="HTH-TYPE TRANSCRIPTIONAL REGULATORY PROTEIN GABR"/>
    <property type="match status" value="1"/>
</dbReference>
<comment type="cofactor">
    <cofactor evidence="1">
        <name>pyridoxal 5'-phosphate</name>
        <dbReference type="ChEBI" id="CHEBI:597326"/>
    </cofactor>
</comment>
<keyword evidence="3" id="KW-0808">Transferase</keyword>
<gene>
    <name evidence="9" type="ORF">JOD17_002127</name>
</gene>
<feature type="domain" description="HTH gntR-type" evidence="8">
    <location>
        <begin position="11"/>
        <end position="79"/>
    </location>
</feature>
<dbReference type="InterPro" id="IPR051446">
    <property type="entry name" value="HTH_trans_reg/aminotransferase"/>
</dbReference>
<dbReference type="PRINTS" id="PR00035">
    <property type="entry name" value="HTHGNTR"/>
</dbReference>
<dbReference type="InterPro" id="IPR015422">
    <property type="entry name" value="PyrdxlP-dep_Trfase_small"/>
</dbReference>
<dbReference type="Gene3D" id="3.90.1150.10">
    <property type="entry name" value="Aspartate Aminotransferase, domain 1"/>
    <property type="match status" value="1"/>
</dbReference>
<comment type="caution">
    <text evidence="9">The sequence shown here is derived from an EMBL/GenBank/DDBJ whole genome shotgun (WGS) entry which is preliminary data.</text>
</comment>